<dbReference type="PANTHER" id="PTHR48078">
    <property type="entry name" value="THREONINE DEHYDRATASE, MITOCHONDRIAL-RELATED"/>
    <property type="match status" value="1"/>
</dbReference>
<dbReference type="PIRSF" id="PIRSF038945">
    <property type="entry name" value="Thr_synthase"/>
    <property type="match status" value="1"/>
</dbReference>
<evidence type="ECO:0000256" key="12">
    <source>
        <dbReference type="NCBIfam" id="TIGR00260"/>
    </source>
</evidence>
<accession>A0ABN2EZW6</accession>
<evidence type="ECO:0000256" key="11">
    <source>
        <dbReference type="ARBA" id="ARBA00049144"/>
    </source>
</evidence>
<organism evidence="15 16">
    <name type="scientific">Kribbella alba</name>
    <dbReference type="NCBI Taxonomy" id="190197"/>
    <lineage>
        <taxon>Bacteria</taxon>
        <taxon>Bacillati</taxon>
        <taxon>Actinomycetota</taxon>
        <taxon>Actinomycetes</taxon>
        <taxon>Propionibacteriales</taxon>
        <taxon>Kribbellaceae</taxon>
        <taxon>Kribbella</taxon>
    </lineage>
</organism>
<evidence type="ECO:0000256" key="5">
    <source>
        <dbReference type="ARBA" id="ARBA00013028"/>
    </source>
</evidence>
<evidence type="ECO:0000256" key="9">
    <source>
        <dbReference type="ARBA" id="ARBA00022898"/>
    </source>
</evidence>
<dbReference type="NCBIfam" id="TIGR00260">
    <property type="entry name" value="thrC"/>
    <property type="match status" value="1"/>
</dbReference>
<comment type="cofactor">
    <cofactor evidence="1 13">
        <name>pyridoxal 5'-phosphate</name>
        <dbReference type="ChEBI" id="CHEBI:597326"/>
    </cofactor>
</comment>
<keyword evidence="8 13" id="KW-0791">Threonine biosynthesis</keyword>
<keyword evidence="16" id="KW-1185">Reference proteome</keyword>
<reference evidence="15 16" key="1">
    <citation type="journal article" date="2019" name="Int. J. Syst. Evol. Microbiol.">
        <title>The Global Catalogue of Microorganisms (GCM) 10K type strain sequencing project: providing services to taxonomists for standard genome sequencing and annotation.</title>
        <authorList>
            <consortium name="The Broad Institute Genomics Platform"/>
            <consortium name="The Broad Institute Genome Sequencing Center for Infectious Disease"/>
            <person name="Wu L."/>
            <person name="Ma J."/>
        </authorList>
    </citation>
    <scope>NUCLEOTIDE SEQUENCE [LARGE SCALE GENOMIC DNA]</scope>
    <source>
        <strain evidence="15 16">JCM 14306</strain>
    </source>
</reference>
<comment type="catalytic activity">
    <reaction evidence="11 13">
        <text>O-phospho-L-homoserine + H2O = L-threonine + phosphate</text>
        <dbReference type="Rhea" id="RHEA:10840"/>
        <dbReference type="ChEBI" id="CHEBI:15377"/>
        <dbReference type="ChEBI" id="CHEBI:43474"/>
        <dbReference type="ChEBI" id="CHEBI:57590"/>
        <dbReference type="ChEBI" id="CHEBI:57926"/>
        <dbReference type="EC" id="4.2.3.1"/>
    </reaction>
</comment>
<dbReference type="Proteomes" id="UP001501319">
    <property type="component" value="Unassembled WGS sequence"/>
</dbReference>
<comment type="pathway">
    <text evidence="3 13">Amino-acid biosynthesis; L-threonine biosynthesis; L-threonine from L-aspartate: step 5/5.</text>
</comment>
<keyword evidence="10 13" id="KW-0456">Lyase</keyword>
<dbReference type="InterPro" id="IPR001926">
    <property type="entry name" value="TrpB-like_PALP"/>
</dbReference>
<evidence type="ECO:0000313" key="15">
    <source>
        <dbReference type="EMBL" id="GAA1622994.1"/>
    </source>
</evidence>
<dbReference type="SUPFAM" id="SSF53686">
    <property type="entry name" value="Tryptophan synthase beta subunit-like PLP-dependent enzymes"/>
    <property type="match status" value="1"/>
</dbReference>
<feature type="domain" description="Tryptophan synthase beta chain-like PALP" evidence="14">
    <location>
        <begin position="32"/>
        <end position="326"/>
    </location>
</feature>
<dbReference type="InterPro" id="IPR004450">
    <property type="entry name" value="Thr_synthase-like"/>
</dbReference>
<dbReference type="RefSeq" id="WP_344108772.1">
    <property type="nucleotide sequence ID" value="NZ_BAAANE010000002.1"/>
</dbReference>
<dbReference type="Pfam" id="PF00291">
    <property type="entry name" value="PALP"/>
    <property type="match status" value="1"/>
</dbReference>
<evidence type="ECO:0000256" key="6">
    <source>
        <dbReference type="ARBA" id="ARBA00018679"/>
    </source>
</evidence>
<protein>
    <recommendedName>
        <fullName evidence="6 12">Threonine synthase</fullName>
        <ecNumber evidence="5 12">4.2.3.1</ecNumber>
    </recommendedName>
</protein>
<evidence type="ECO:0000256" key="13">
    <source>
        <dbReference type="PIRNR" id="PIRNR038945"/>
    </source>
</evidence>
<dbReference type="PROSITE" id="PS00165">
    <property type="entry name" value="DEHYDRATASE_SER_THR"/>
    <property type="match status" value="1"/>
</dbReference>
<comment type="similarity">
    <text evidence="4 13">Belongs to the threonine synthase family.</text>
</comment>
<dbReference type="PANTHER" id="PTHR48078:SF6">
    <property type="entry name" value="L-THREONINE DEHYDRATASE CATABOLIC TDCB"/>
    <property type="match status" value="1"/>
</dbReference>
<dbReference type="EMBL" id="BAAANE010000002">
    <property type="protein sequence ID" value="GAA1622994.1"/>
    <property type="molecule type" value="Genomic_DNA"/>
</dbReference>
<dbReference type="InterPro" id="IPR026260">
    <property type="entry name" value="Thr_Synthase_bac/arc"/>
</dbReference>
<keyword evidence="9 13" id="KW-0663">Pyridoxal phosphate</keyword>
<evidence type="ECO:0000259" key="14">
    <source>
        <dbReference type="Pfam" id="PF00291"/>
    </source>
</evidence>
<dbReference type="InterPro" id="IPR036052">
    <property type="entry name" value="TrpB-like_PALP_sf"/>
</dbReference>
<evidence type="ECO:0000256" key="3">
    <source>
        <dbReference type="ARBA" id="ARBA00004979"/>
    </source>
</evidence>
<evidence type="ECO:0000256" key="2">
    <source>
        <dbReference type="ARBA" id="ARBA00003648"/>
    </source>
</evidence>
<dbReference type="InterPro" id="IPR000634">
    <property type="entry name" value="Ser/Thr_deHydtase_PyrdxlP-BS"/>
</dbReference>
<name>A0ABN2EZW6_9ACTN</name>
<evidence type="ECO:0000256" key="7">
    <source>
        <dbReference type="ARBA" id="ARBA00022605"/>
    </source>
</evidence>
<sequence length="361" mass="37632">MVQQRPQQPFQWRGVIEEYRDRLPVSADTPVVTLGEGGTPLVAAQWLSEKTNCEVWLKVEGNNPTGSFKDRGMTVAISLAAQAGDKAVVCASTGNTSASAAAYAVRAGLLPLVLIPAGRIAKGKLAQAIVHGAQLVSVDGGFDDCLRIVRELGKNYPVALVNSVNPVRLEGQKTAAFEVCDALGDAPDLHVLPVGNAGNIAAYWKGYREYAKDKLASRTPQMWGFQAEGAAPIVRGAIVEHPDTAATAIRVGNPASWTLAEAARDESGGRIEAVTDDQILTAQRDLAAREGVFVEPASAAGVAGLLATKAAGRLDGGLTVVITVTGHGLKDIDTALSYALPQETPVTPADTDAVARVAGLV</sequence>
<keyword evidence="7 13" id="KW-0028">Amino-acid biosynthesis</keyword>
<proteinExistence type="inferred from homology"/>
<evidence type="ECO:0000256" key="10">
    <source>
        <dbReference type="ARBA" id="ARBA00023239"/>
    </source>
</evidence>
<evidence type="ECO:0000256" key="8">
    <source>
        <dbReference type="ARBA" id="ARBA00022697"/>
    </source>
</evidence>
<evidence type="ECO:0000256" key="4">
    <source>
        <dbReference type="ARBA" id="ARBA00005517"/>
    </source>
</evidence>
<comment type="function">
    <text evidence="2 13">Catalyzes the gamma-elimination of phosphate from L-phosphohomoserine and the beta-addition of water to produce L-threonine.</text>
</comment>
<dbReference type="CDD" id="cd01563">
    <property type="entry name" value="Thr-synth_1"/>
    <property type="match status" value="1"/>
</dbReference>
<dbReference type="InterPro" id="IPR050147">
    <property type="entry name" value="Ser/Thr_Dehydratase"/>
</dbReference>
<comment type="caution">
    <text evidence="15">The sequence shown here is derived from an EMBL/GenBank/DDBJ whole genome shotgun (WGS) entry which is preliminary data.</text>
</comment>
<gene>
    <name evidence="15" type="primary">thrC_1</name>
    <name evidence="15" type="ORF">GCM10009744_07910</name>
</gene>
<dbReference type="Gene3D" id="3.40.50.1100">
    <property type="match status" value="2"/>
</dbReference>
<dbReference type="EC" id="4.2.3.1" evidence="5 12"/>
<evidence type="ECO:0000256" key="1">
    <source>
        <dbReference type="ARBA" id="ARBA00001933"/>
    </source>
</evidence>
<evidence type="ECO:0000313" key="16">
    <source>
        <dbReference type="Proteomes" id="UP001501319"/>
    </source>
</evidence>